<protein>
    <recommendedName>
        <fullName evidence="2">beta-aspartyl-peptidase</fullName>
        <ecNumber evidence="2">3.4.19.5</ecNumber>
    </recommendedName>
</protein>
<dbReference type="FunFam" id="3.60.20.30:FF:000001">
    <property type="entry name" value="Isoaspartyl peptidase/L-asparaginase"/>
    <property type="match status" value="1"/>
</dbReference>
<name>A0A4P9XQ93_9FUNG</name>
<evidence type="ECO:0000256" key="4">
    <source>
        <dbReference type="ARBA" id="ARBA00022801"/>
    </source>
</evidence>
<organism evidence="9 10">
    <name type="scientific">Thamnocephalis sphaerospora</name>
    <dbReference type="NCBI Taxonomy" id="78915"/>
    <lineage>
        <taxon>Eukaryota</taxon>
        <taxon>Fungi</taxon>
        <taxon>Fungi incertae sedis</taxon>
        <taxon>Zoopagomycota</taxon>
        <taxon>Zoopagomycotina</taxon>
        <taxon>Zoopagomycetes</taxon>
        <taxon>Zoopagales</taxon>
        <taxon>Sigmoideomycetaceae</taxon>
        <taxon>Thamnocephalis</taxon>
    </lineage>
</organism>
<feature type="non-terminal residue" evidence="9">
    <location>
        <position position="1"/>
    </location>
</feature>
<evidence type="ECO:0000256" key="3">
    <source>
        <dbReference type="ARBA" id="ARBA00022670"/>
    </source>
</evidence>
<dbReference type="AlphaFoldDB" id="A0A4P9XQ93"/>
<dbReference type="Pfam" id="PF01112">
    <property type="entry name" value="Asparaginase_2"/>
    <property type="match status" value="1"/>
</dbReference>
<dbReference type="GO" id="GO:0006508">
    <property type="term" value="P:proteolysis"/>
    <property type="evidence" value="ECO:0007669"/>
    <property type="project" value="UniProtKB-KW"/>
</dbReference>
<accession>A0A4P9XQ93</accession>
<keyword evidence="5" id="KW-0068">Autocatalytic cleavage</keyword>
<dbReference type="InterPro" id="IPR000246">
    <property type="entry name" value="Peptidase_T2"/>
</dbReference>
<evidence type="ECO:0000313" key="10">
    <source>
        <dbReference type="Proteomes" id="UP000271241"/>
    </source>
</evidence>
<dbReference type="CDD" id="cd04701">
    <property type="entry name" value="Asparaginase_2"/>
    <property type="match status" value="1"/>
</dbReference>
<reference evidence="10" key="1">
    <citation type="journal article" date="2018" name="Nat. Microbiol.">
        <title>Leveraging single-cell genomics to expand the fungal tree of life.</title>
        <authorList>
            <person name="Ahrendt S.R."/>
            <person name="Quandt C.A."/>
            <person name="Ciobanu D."/>
            <person name="Clum A."/>
            <person name="Salamov A."/>
            <person name="Andreopoulos B."/>
            <person name="Cheng J.F."/>
            <person name="Woyke T."/>
            <person name="Pelin A."/>
            <person name="Henrissat B."/>
            <person name="Reynolds N.K."/>
            <person name="Benny G.L."/>
            <person name="Smith M.E."/>
            <person name="James T.Y."/>
            <person name="Grigoriev I.V."/>
        </authorList>
    </citation>
    <scope>NUCLEOTIDE SEQUENCE [LARGE SCALE GENOMIC DNA]</scope>
    <source>
        <strain evidence="10">RSA 1356</strain>
    </source>
</reference>
<dbReference type="Proteomes" id="UP000271241">
    <property type="component" value="Unassembled WGS sequence"/>
</dbReference>
<dbReference type="PANTHER" id="PTHR10188">
    <property type="entry name" value="L-ASPARAGINASE"/>
    <property type="match status" value="1"/>
</dbReference>
<keyword evidence="10" id="KW-1185">Reference proteome</keyword>
<evidence type="ECO:0000256" key="2">
    <source>
        <dbReference type="ARBA" id="ARBA00012879"/>
    </source>
</evidence>
<evidence type="ECO:0000256" key="7">
    <source>
        <dbReference type="PIRSR" id="PIRSR600246-2"/>
    </source>
</evidence>
<evidence type="ECO:0000256" key="1">
    <source>
        <dbReference type="ARBA" id="ARBA00000306"/>
    </source>
</evidence>
<proteinExistence type="predicted"/>
<keyword evidence="4 9" id="KW-0378">Hydrolase</keyword>
<feature type="active site" description="Nucleophile" evidence="6">
    <location>
        <position position="124"/>
    </location>
</feature>
<dbReference type="EMBL" id="KZ992690">
    <property type="protein sequence ID" value="RKP07651.1"/>
    <property type="molecule type" value="Genomic_DNA"/>
</dbReference>
<evidence type="ECO:0000256" key="5">
    <source>
        <dbReference type="ARBA" id="ARBA00022813"/>
    </source>
</evidence>
<dbReference type="InterPro" id="IPR029055">
    <property type="entry name" value="Ntn_hydrolases_N"/>
</dbReference>
<gene>
    <name evidence="9" type="ORF">THASP1DRAFT_16739</name>
</gene>
<dbReference type="GO" id="GO:0008798">
    <property type="term" value="F:beta-aspartyl-peptidase activity"/>
    <property type="evidence" value="ECO:0007669"/>
    <property type="project" value="UniProtKB-EC"/>
</dbReference>
<dbReference type="GO" id="GO:0016811">
    <property type="term" value="F:hydrolase activity, acting on carbon-nitrogen (but not peptide) bonds, in linear amides"/>
    <property type="evidence" value="ECO:0007669"/>
    <property type="project" value="UniProtKB-ARBA"/>
</dbReference>
<dbReference type="STRING" id="78915.A0A4P9XQ93"/>
<dbReference type="EC" id="3.4.19.5" evidence="2"/>
<dbReference type="OrthoDB" id="2262349at2759"/>
<evidence type="ECO:0000256" key="8">
    <source>
        <dbReference type="PIRSR" id="PIRSR600246-3"/>
    </source>
</evidence>
<keyword evidence="3" id="KW-0645">Protease</keyword>
<sequence length="263" mass="27980">FNCGKGAVFTKGGKNELEACIADGRTGLAGSATLLHRVKNPIRLARQVLLHSPHFFLGGPSAEEFAASRQLEIVDPVYFWTPYRWRQHIEGDDREANRKGGRTESAALDAFASVAVGDVHPKGTVGAVALDHSGNIAAATSTGGRNNKWDGRIGDTPILGAGSYAPIGNSCGVSCTGNGEFYIQYAVAHDVCARMRYLSEDVRTAGTSVVEELRSVGGEGGLIALDAQGNIAMPFNTSGMYRGYCRAGEKPRVFIFPDEDEGL</sequence>
<evidence type="ECO:0000256" key="6">
    <source>
        <dbReference type="PIRSR" id="PIRSR600246-1"/>
    </source>
</evidence>
<dbReference type="PANTHER" id="PTHR10188:SF6">
    <property type="entry name" value="N(4)-(BETA-N-ACETYLGLUCOSAMINYL)-L-ASPARAGINASE"/>
    <property type="match status" value="1"/>
</dbReference>
<feature type="binding site" evidence="7">
    <location>
        <begin position="176"/>
        <end position="179"/>
    </location>
    <ligand>
        <name>substrate</name>
    </ligand>
</feature>
<evidence type="ECO:0000313" key="9">
    <source>
        <dbReference type="EMBL" id="RKP07651.1"/>
    </source>
</evidence>
<dbReference type="Gene3D" id="3.60.20.30">
    <property type="entry name" value="(Glycosyl)asparaginase"/>
    <property type="match status" value="1"/>
</dbReference>
<feature type="binding site" evidence="7">
    <location>
        <begin position="152"/>
        <end position="155"/>
    </location>
    <ligand>
        <name>substrate</name>
    </ligand>
</feature>
<comment type="catalytic activity">
    <reaction evidence="1">
        <text>Cleavage of a beta-linked Asp residue from the N-terminus of a polypeptide.</text>
        <dbReference type="EC" id="3.4.19.5"/>
    </reaction>
</comment>
<dbReference type="SUPFAM" id="SSF56235">
    <property type="entry name" value="N-terminal nucleophile aminohydrolases (Ntn hydrolases)"/>
    <property type="match status" value="1"/>
</dbReference>
<feature type="site" description="Cleavage; by autolysis" evidence="8">
    <location>
        <begin position="123"/>
        <end position="124"/>
    </location>
</feature>